<dbReference type="AlphaFoldDB" id="A0A8H5G0E5"/>
<dbReference type="GO" id="GO:0004460">
    <property type="term" value="F:L-lactate dehydrogenase (cytochrome) activity"/>
    <property type="evidence" value="ECO:0007669"/>
    <property type="project" value="TreeGrafter"/>
</dbReference>
<dbReference type="Pfam" id="PF01070">
    <property type="entry name" value="FMN_dh"/>
    <property type="match status" value="1"/>
</dbReference>
<dbReference type="SUPFAM" id="SSF51395">
    <property type="entry name" value="FMN-linked oxidoreductases"/>
    <property type="match status" value="1"/>
</dbReference>
<reference evidence="3 4" key="1">
    <citation type="journal article" date="2020" name="ISME J.">
        <title>Uncovering the hidden diversity of litter-decomposition mechanisms in mushroom-forming fungi.</title>
        <authorList>
            <person name="Floudas D."/>
            <person name="Bentzer J."/>
            <person name="Ahren D."/>
            <person name="Johansson T."/>
            <person name="Persson P."/>
            <person name="Tunlid A."/>
        </authorList>
    </citation>
    <scope>NUCLEOTIDE SEQUENCE [LARGE SCALE GENOMIC DNA]</scope>
    <source>
        <strain evidence="3 4">CBS 146.42</strain>
    </source>
</reference>
<keyword evidence="4" id="KW-1185">Reference proteome</keyword>
<dbReference type="EMBL" id="JAACJO010000007">
    <property type="protein sequence ID" value="KAF5355916.1"/>
    <property type="molecule type" value="Genomic_DNA"/>
</dbReference>
<accession>A0A8H5G0E5</accession>
<evidence type="ECO:0000313" key="4">
    <source>
        <dbReference type="Proteomes" id="UP000559027"/>
    </source>
</evidence>
<name>A0A8H5G0E5_9AGAR</name>
<comment type="caution">
    <text evidence="3">The sequence shown here is derived from an EMBL/GenBank/DDBJ whole genome shotgun (WGS) entry which is preliminary data.</text>
</comment>
<dbReference type="Proteomes" id="UP000559027">
    <property type="component" value="Unassembled WGS sequence"/>
</dbReference>
<dbReference type="Gene3D" id="3.20.20.70">
    <property type="entry name" value="Aldolase class I"/>
    <property type="match status" value="1"/>
</dbReference>
<proteinExistence type="predicted"/>
<dbReference type="InterPro" id="IPR000262">
    <property type="entry name" value="FMN-dep_DH"/>
</dbReference>
<comment type="cofactor">
    <cofactor evidence="1">
        <name>FMN</name>
        <dbReference type="ChEBI" id="CHEBI:58210"/>
    </cofactor>
</comment>
<organism evidence="3 4">
    <name type="scientific">Leucocoprinus leucothites</name>
    <dbReference type="NCBI Taxonomy" id="201217"/>
    <lineage>
        <taxon>Eukaryota</taxon>
        <taxon>Fungi</taxon>
        <taxon>Dikarya</taxon>
        <taxon>Basidiomycota</taxon>
        <taxon>Agaricomycotina</taxon>
        <taxon>Agaricomycetes</taxon>
        <taxon>Agaricomycetidae</taxon>
        <taxon>Agaricales</taxon>
        <taxon>Agaricineae</taxon>
        <taxon>Agaricaceae</taxon>
        <taxon>Leucocoprinus</taxon>
    </lineage>
</organism>
<evidence type="ECO:0000259" key="2">
    <source>
        <dbReference type="Pfam" id="PF01070"/>
    </source>
</evidence>
<protein>
    <recommendedName>
        <fullName evidence="2">FMN-dependent dehydrogenase domain-containing protein</fullName>
    </recommendedName>
</protein>
<feature type="domain" description="FMN-dependent dehydrogenase" evidence="2">
    <location>
        <begin position="3"/>
        <end position="104"/>
    </location>
</feature>
<gene>
    <name evidence="3" type="ORF">D9756_004372</name>
</gene>
<dbReference type="PANTHER" id="PTHR10578:SF148">
    <property type="entry name" value="L-LACTATE DEHYDROGENASE (CYTOCHROME)"/>
    <property type="match status" value="1"/>
</dbReference>
<dbReference type="PANTHER" id="PTHR10578">
    <property type="entry name" value="S -2-HYDROXY-ACID OXIDASE-RELATED"/>
    <property type="match status" value="1"/>
</dbReference>
<sequence length="153" mass="16603">MVDALMAYNPRLAGAVLSSHGRCQLDFAQSRIEVLVEMVSKLGEKRSLKFLNEKLQLFVTVDGGVRCATDVLKAVVFKGATAVGIGRPFLYGFEGVDKALQTLHVGSMTTCWLQTLLKTFATAVIYSEIGANAFPAPGICRPYPLNYSVGMPR</sequence>
<dbReference type="InterPro" id="IPR013785">
    <property type="entry name" value="Aldolase_TIM"/>
</dbReference>
<evidence type="ECO:0000313" key="3">
    <source>
        <dbReference type="EMBL" id="KAF5355916.1"/>
    </source>
</evidence>
<dbReference type="OrthoDB" id="1925334at2759"/>
<evidence type="ECO:0000256" key="1">
    <source>
        <dbReference type="ARBA" id="ARBA00001917"/>
    </source>
</evidence>
<dbReference type="GO" id="GO:0006089">
    <property type="term" value="P:lactate metabolic process"/>
    <property type="evidence" value="ECO:0007669"/>
    <property type="project" value="TreeGrafter"/>
</dbReference>